<keyword evidence="7" id="KW-0812">Transmembrane</keyword>
<evidence type="ECO:0000259" key="9">
    <source>
        <dbReference type="Pfam" id="PF02838"/>
    </source>
</evidence>
<evidence type="ECO:0000256" key="5">
    <source>
        <dbReference type="ARBA" id="ARBA00023295"/>
    </source>
</evidence>
<dbReference type="GO" id="GO:0004563">
    <property type="term" value="F:beta-N-acetylhexosaminidase activity"/>
    <property type="evidence" value="ECO:0007669"/>
    <property type="project" value="UniProtKB-EC"/>
</dbReference>
<dbReference type="InterPro" id="IPR025705">
    <property type="entry name" value="Beta_hexosaminidase_sua/sub"/>
</dbReference>
<evidence type="ECO:0000256" key="2">
    <source>
        <dbReference type="ARBA" id="ARBA00006285"/>
    </source>
</evidence>
<dbReference type="InterPro" id="IPR015882">
    <property type="entry name" value="HEX_bac_N"/>
</dbReference>
<keyword evidence="7" id="KW-1133">Transmembrane helix</keyword>
<accession>A0A1B8RL07</accession>
<dbReference type="SUPFAM" id="SSF51445">
    <property type="entry name" value="(Trans)glycosidases"/>
    <property type="match status" value="1"/>
</dbReference>
<evidence type="ECO:0000259" key="8">
    <source>
        <dbReference type="Pfam" id="PF00728"/>
    </source>
</evidence>
<feature type="domain" description="Beta-hexosaminidase bacterial type N-terminal" evidence="9">
    <location>
        <begin position="47"/>
        <end position="185"/>
    </location>
</feature>
<organism evidence="10 11">
    <name type="scientific">Clostridium paraputrificum</name>
    <dbReference type="NCBI Taxonomy" id="29363"/>
    <lineage>
        <taxon>Bacteria</taxon>
        <taxon>Bacillati</taxon>
        <taxon>Bacillota</taxon>
        <taxon>Clostridia</taxon>
        <taxon>Eubacteriales</taxon>
        <taxon>Clostridiaceae</taxon>
        <taxon>Clostridium</taxon>
    </lineage>
</organism>
<dbReference type="InterPro" id="IPR015883">
    <property type="entry name" value="Glyco_hydro_20_cat"/>
</dbReference>
<evidence type="ECO:0000256" key="4">
    <source>
        <dbReference type="ARBA" id="ARBA00022801"/>
    </source>
</evidence>
<name>A0A1B8RL07_9CLOT</name>
<dbReference type="EMBL" id="MAPZ01000033">
    <property type="protein sequence ID" value="OBY09476.1"/>
    <property type="molecule type" value="Genomic_DNA"/>
</dbReference>
<dbReference type="InterPro" id="IPR017853">
    <property type="entry name" value="GH"/>
</dbReference>
<dbReference type="AlphaFoldDB" id="A0A1B8RL07"/>
<dbReference type="Pfam" id="PF00728">
    <property type="entry name" value="Glyco_hydro_20"/>
    <property type="match status" value="1"/>
</dbReference>
<dbReference type="GO" id="GO:0030203">
    <property type="term" value="P:glycosaminoglycan metabolic process"/>
    <property type="evidence" value="ECO:0007669"/>
    <property type="project" value="TreeGrafter"/>
</dbReference>
<dbReference type="InterPro" id="IPR029018">
    <property type="entry name" value="Hex-like_dom2"/>
</dbReference>
<keyword evidence="11" id="KW-1185">Reference proteome</keyword>
<sequence length="536" mass="61273">MNNLYHKSLNRISIILLSLVILSTSIFINFQKREDVQSTFLEEVSNDIIPKPLSYVKNNGKFILSKESSIYIKGKNKEETEEIRIVAEFLREKLISPTGYELKIVEGDNPPSGNIYLTTLGGNEAEGNEGYNLITTKEKIEIIAYKPEGISRGVQSLRQLLPPDIEKNSLVSNVEWSVPASNIKDKPEYSYRGLMIDVARHFFSVDEIKRQIDHAALYKINRVHLHLSDDQGWRLEIKQYPDLTKIGGSTEVGGGKGGYYTQEQFKDIVKYARDRYVEIIPEFDMPGHSNAALASYGFLNPDGKRKPLYTGTEIGFSSFMTHSEETYKFLDNVFKEVAAISPSKYFHIGGDEALSTKKENCDYFVGRVAKMVEALGKTPIGWDPIDTSPEINSSVILQNWKDSNEAARKKGMKMIISIASKAYLDMKYNKDTPYGLDWAGYIPIETAYNWDPTDYAPKDLVLGVESPLWTENILNQQQMDFMIYPRLLGYGEIGWTPKKDRNWNEYKIRLEKQGERLKNLGINYYRDSSIWPSERK</sequence>
<dbReference type="eggNOG" id="COG3525">
    <property type="taxonomic scope" value="Bacteria"/>
</dbReference>
<dbReference type="Gene3D" id="3.20.20.80">
    <property type="entry name" value="Glycosidases"/>
    <property type="match status" value="1"/>
</dbReference>
<dbReference type="Gene3D" id="3.30.379.10">
    <property type="entry name" value="Chitobiase/beta-hexosaminidase domain 2-like"/>
    <property type="match status" value="1"/>
</dbReference>
<comment type="catalytic activity">
    <reaction evidence="1">
        <text>Hydrolysis of terminal non-reducing N-acetyl-D-hexosamine residues in N-acetyl-beta-D-hexosaminides.</text>
        <dbReference type="EC" id="3.2.1.52"/>
    </reaction>
</comment>
<dbReference type="PIRSF" id="PIRSF001093">
    <property type="entry name" value="B-hxosamndse_ab_euk"/>
    <property type="match status" value="1"/>
</dbReference>
<dbReference type="CDD" id="cd06568">
    <property type="entry name" value="GH20_SpHex_like"/>
    <property type="match status" value="1"/>
</dbReference>
<feature type="transmembrane region" description="Helical" evidence="7">
    <location>
        <begin position="12"/>
        <end position="30"/>
    </location>
</feature>
<dbReference type="PANTHER" id="PTHR22600">
    <property type="entry name" value="BETA-HEXOSAMINIDASE"/>
    <property type="match status" value="1"/>
</dbReference>
<keyword evidence="7" id="KW-0472">Membrane</keyword>
<proteinExistence type="inferred from homology"/>
<dbReference type="EC" id="3.2.1.52" evidence="3"/>
<gene>
    <name evidence="10" type="ORF">CP373A1_16260</name>
</gene>
<evidence type="ECO:0000313" key="11">
    <source>
        <dbReference type="Proteomes" id="UP000092714"/>
    </source>
</evidence>
<keyword evidence="5" id="KW-0326">Glycosidase</keyword>
<dbReference type="RefSeq" id="WP_065254838.1">
    <property type="nucleotide sequence ID" value="NZ_JADNCG010000009.1"/>
</dbReference>
<evidence type="ECO:0000256" key="7">
    <source>
        <dbReference type="SAM" id="Phobius"/>
    </source>
</evidence>
<comment type="caution">
    <text evidence="10">The sequence shown here is derived from an EMBL/GenBank/DDBJ whole genome shotgun (WGS) entry which is preliminary data.</text>
</comment>
<dbReference type="Pfam" id="PF02838">
    <property type="entry name" value="Glyco_hydro_20b"/>
    <property type="match status" value="1"/>
</dbReference>
<dbReference type="OrthoDB" id="1098018at2"/>
<dbReference type="SUPFAM" id="SSF55545">
    <property type="entry name" value="beta-N-acetylhexosaminidase-like domain"/>
    <property type="match status" value="1"/>
</dbReference>
<reference evidence="10 11" key="1">
    <citation type="submission" date="2016-06" db="EMBL/GenBank/DDBJ databases">
        <authorList>
            <person name="Kjaerup R.B."/>
            <person name="Dalgaard T.S."/>
            <person name="Juul-Madsen H.R."/>
        </authorList>
    </citation>
    <scope>NUCLEOTIDE SEQUENCE [LARGE SCALE GENOMIC DNA]</scope>
    <source>
        <strain evidence="10 11">373-A1</strain>
    </source>
</reference>
<dbReference type="GO" id="GO:0016020">
    <property type="term" value="C:membrane"/>
    <property type="evidence" value="ECO:0007669"/>
    <property type="project" value="TreeGrafter"/>
</dbReference>
<evidence type="ECO:0000256" key="6">
    <source>
        <dbReference type="PIRSR" id="PIRSR625705-1"/>
    </source>
</evidence>
<dbReference type="GO" id="GO:0005975">
    <property type="term" value="P:carbohydrate metabolic process"/>
    <property type="evidence" value="ECO:0007669"/>
    <property type="project" value="InterPro"/>
</dbReference>
<feature type="active site" description="Proton donor" evidence="6">
    <location>
        <position position="352"/>
    </location>
</feature>
<feature type="domain" description="Glycoside hydrolase family 20 catalytic" evidence="8">
    <location>
        <begin position="189"/>
        <end position="497"/>
    </location>
</feature>
<evidence type="ECO:0000313" key="10">
    <source>
        <dbReference type="EMBL" id="OBY09476.1"/>
    </source>
</evidence>
<evidence type="ECO:0000256" key="3">
    <source>
        <dbReference type="ARBA" id="ARBA00012663"/>
    </source>
</evidence>
<protein>
    <recommendedName>
        <fullName evidence="3">beta-N-acetylhexosaminidase</fullName>
        <ecNumber evidence="3">3.2.1.52</ecNumber>
    </recommendedName>
</protein>
<evidence type="ECO:0000256" key="1">
    <source>
        <dbReference type="ARBA" id="ARBA00001231"/>
    </source>
</evidence>
<dbReference type="PANTHER" id="PTHR22600:SF57">
    <property type="entry name" value="BETA-N-ACETYLHEXOSAMINIDASE"/>
    <property type="match status" value="1"/>
</dbReference>
<keyword evidence="4" id="KW-0378">Hydrolase</keyword>
<comment type="similarity">
    <text evidence="2">Belongs to the glycosyl hydrolase 20 family.</text>
</comment>
<dbReference type="Proteomes" id="UP000092714">
    <property type="component" value="Unassembled WGS sequence"/>
</dbReference>
<dbReference type="PRINTS" id="PR00738">
    <property type="entry name" value="GLHYDRLASE20"/>
</dbReference>